<proteinExistence type="predicted"/>
<dbReference type="InterPro" id="IPR048366">
    <property type="entry name" value="TNP-like_GBD"/>
</dbReference>
<dbReference type="EMBL" id="CAKKLH010000216">
    <property type="protein sequence ID" value="CAH0106097.1"/>
    <property type="molecule type" value="Genomic_DNA"/>
</dbReference>
<evidence type="ECO:0000259" key="2">
    <source>
        <dbReference type="Pfam" id="PF21789"/>
    </source>
</evidence>
<dbReference type="InterPro" id="IPR048367">
    <property type="entry name" value="TNP-like_RNaseH_C"/>
</dbReference>
<feature type="domain" description="Transposable element P transposase-like RNase H C-terminal" evidence="2">
    <location>
        <begin position="137"/>
        <end position="169"/>
    </location>
</feature>
<evidence type="ECO:0000313" key="3">
    <source>
        <dbReference type="EMBL" id="CAH0106097.1"/>
    </source>
</evidence>
<evidence type="ECO:0000313" key="4">
    <source>
        <dbReference type="Proteomes" id="UP000789390"/>
    </source>
</evidence>
<organism evidence="3 4">
    <name type="scientific">Daphnia galeata</name>
    <dbReference type="NCBI Taxonomy" id="27404"/>
    <lineage>
        <taxon>Eukaryota</taxon>
        <taxon>Metazoa</taxon>
        <taxon>Ecdysozoa</taxon>
        <taxon>Arthropoda</taxon>
        <taxon>Crustacea</taxon>
        <taxon>Branchiopoda</taxon>
        <taxon>Diplostraca</taxon>
        <taxon>Cladocera</taxon>
        <taxon>Anomopoda</taxon>
        <taxon>Daphniidae</taxon>
        <taxon>Daphnia</taxon>
    </lineage>
</organism>
<dbReference type="OrthoDB" id="6775511at2759"/>
<reference evidence="3" key="1">
    <citation type="submission" date="2021-11" db="EMBL/GenBank/DDBJ databases">
        <authorList>
            <person name="Schell T."/>
        </authorList>
    </citation>
    <scope>NUCLEOTIDE SEQUENCE</scope>
    <source>
        <strain evidence="3">M5</strain>
    </source>
</reference>
<dbReference type="Pfam" id="PF21789">
    <property type="entry name" value="TNP-like_RNaseH_C"/>
    <property type="match status" value="1"/>
</dbReference>
<evidence type="ECO:0000259" key="1">
    <source>
        <dbReference type="Pfam" id="PF21788"/>
    </source>
</evidence>
<name>A0A8J2RUD1_9CRUS</name>
<feature type="domain" description="Transposable element P transposase-like GTP-binding insertion" evidence="1">
    <location>
        <begin position="1"/>
        <end position="58"/>
    </location>
</feature>
<dbReference type="Proteomes" id="UP000789390">
    <property type="component" value="Unassembled WGS sequence"/>
</dbReference>
<dbReference type="PANTHER" id="PTHR47577">
    <property type="entry name" value="THAP DOMAIN-CONTAINING PROTEIN 6"/>
    <property type="match status" value="1"/>
</dbReference>
<comment type="caution">
    <text evidence="3">The sequence shown here is derived from an EMBL/GenBank/DDBJ whole genome shotgun (WGS) entry which is preliminary data.</text>
</comment>
<dbReference type="Pfam" id="PF21788">
    <property type="entry name" value="TNP-like_GBD"/>
    <property type="match status" value="1"/>
</dbReference>
<dbReference type="AlphaFoldDB" id="A0A8J2RUD1"/>
<protein>
    <submittedName>
        <fullName evidence="3">Uncharacterized protein</fullName>
    </submittedName>
</protein>
<gene>
    <name evidence="3" type="ORF">DGAL_LOCUS9247</name>
</gene>
<keyword evidence="4" id="KW-1185">Reference proteome</keyword>
<dbReference type="PANTHER" id="PTHR47577:SF2">
    <property type="entry name" value="THAP DOMAIN CONTAINING 9"/>
    <property type="match status" value="1"/>
</dbReference>
<accession>A0A8J2RUD1</accession>
<sequence length="286" mass="32440">MNVSLAAQVLSKSVADLLHFYRTQDKNKELADLFRETEGTEEFFRLINDTFDIMNGRCRKYGISRADWELLKHIDDSEYYAAGVEDGEKKDWVCILDPAPAFASSLTLSTLRVSILSTIDLVDELLDMGFEYVLTGKFNQDCIERFFGIIRSCGGSCNKPTASSFLELFRMLKLYYPTKHIIGSNVDGEEKMTLLSSYKDWLTSLYETNQKAFAAKRAHMKDILLKGIVTELGPLITEQNCSTEVSDNIVYYIGGYWCILLEEKEISVVVVCSQCPRKAEAVCQKI</sequence>